<evidence type="ECO:0000313" key="4">
    <source>
        <dbReference type="Proteomes" id="UP000203096"/>
    </source>
</evidence>
<dbReference type="Proteomes" id="UP000203096">
    <property type="component" value="Segment"/>
</dbReference>
<organism evidence="3 4">
    <name type="scientific">Mycobacterium phage Julie1</name>
    <dbReference type="NCBI Taxonomy" id="1463812"/>
    <lineage>
        <taxon>Viruses</taxon>
        <taxon>Duplodnaviria</taxon>
        <taxon>Heunggongvirae</taxon>
        <taxon>Uroviricota</taxon>
        <taxon>Caudoviricetes</taxon>
        <taxon>Bclasvirinae</taxon>
        <taxon>Julieunavirus</taxon>
        <taxon>Julieunavirus julie1</taxon>
    </lineage>
</organism>
<accession>W8ECN8</accession>
<sequence>MTAALPGMAPANDDELIRDMHLRLRKLETTNTLRVGPWVISTDPISGNLRATRPGHTVLIDESGATEESLGAAATPVEVDLTGYVTNAQLSAAIDGLPDIPTLPDVPGMIVSAFTDLYHKLTGILSNPVDALASLANFFRVELGGLISSARLPIIPLSHIRDVNPNLLTDGSFDDEASLAGFPDWDYDEADGKSRPGCAYTVADGNTHIIHSNPIEVETGPDGDKLAIEVFTRWLSLTSTAGSIQLAVSSYTADDERIGTEPLVLDSTSGAGTKAGWDERLAVAEWTPPATAAYVVIELIVTAGATAGVVKFDDASVRKVGAFPQSFVSGLVGALTTAAQKLQDMINSVWTGITRSVLDAPKTLAEMFDALQQINPLNVLGLGGMPNIFETIAETWNQLWGGFARQIGIGGKSIADAANAASNIAETADTAAQIGEWNNAILGIRDANGFDSGMDPTVVSMYQIPFAGGAGADPPIVSATASSVPVVFWLAEQDDTRGSVTWFGRNNGTLTALYVDVYRVNKTTNQAQLLHTSFDLLPQASTSWKVMRYNMLTANRVPVVHGDVLMFAIRPQGTGTHEIAGHYASWLPSDTAMIPRRPAGTRSGAAGTISLGSITYAGDIPWVGVGIVEGDIAPPFYAPRTTEFATPGAGQVYAIPTWANYIDIVGISGAGGGHGGSGGTSLHGLAGLPGEWFTETLVRGVDFPVNATQIILDIGAGGAGGGREANGQSGGATTRRAISGGKAALSAPGGLARNGYNTNDAQGRSPNPPNLTYRGTTYAGGQGGVSASAQNGQPGSAPGGSGAGGAGGFYTVAWAGGAGARGGAWVVARQNNN</sequence>
<dbReference type="InterPro" id="IPR049304">
    <property type="entry name" value="Gly_rich_dom"/>
</dbReference>
<proteinExistence type="predicted"/>
<protein>
    <recommendedName>
        <fullName evidence="2">Glycine-rich domain-containing protein</fullName>
    </recommendedName>
</protein>
<evidence type="ECO:0000259" key="2">
    <source>
        <dbReference type="Pfam" id="PF21722"/>
    </source>
</evidence>
<evidence type="ECO:0000256" key="1">
    <source>
        <dbReference type="SAM" id="MobiDB-lite"/>
    </source>
</evidence>
<dbReference type="EMBL" id="KJ433976">
    <property type="protein sequence ID" value="AHJ88526.1"/>
    <property type="molecule type" value="Genomic_DNA"/>
</dbReference>
<dbReference type="RefSeq" id="YP_009009226.1">
    <property type="nucleotide sequence ID" value="NC_023600.1"/>
</dbReference>
<feature type="region of interest" description="Disordered" evidence="1">
    <location>
        <begin position="744"/>
        <end position="801"/>
    </location>
</feature>
<feature type="domain" description="Glycine-rich" evidence="2">
    <location>
        <begin position="651"/>
        <end position="828"/>
    </location>
</feature>
<dbReference type="Pfam" id="PF21722">
    <property type="entry name" value="Gly_rich_2"/>
    <property type="match status" value="1"/>
</dbReference>
<dbReference type="KEGG" id="vg:18505890"/>
<feature type="compositionally biased region" description="Low complexity" evidence="1">
    <location>
        <begin position="785"/>
        <end position="796"/>
    </location>
</feature>
<dbReference type="GeneID" id="18505890"/>
<keyword evidence="4" id="KW-1185">Reference proteome</keyword>
<feature type="compositionally biased region" description="Polar residues" evidence="1">
    <location>
        <begin position="755"/>
        <end position="765"/>
    </location>
</feature>
<gene>
    <name evidence="3" type="ORF">Jolie1_026</name>
</gene>
<reference evidence="3 4" key="1">
    <citation type="journal article" date="2014" name="Genome Announc.">
        <title>Complete genome sequences of nine mycobacteriophages.</title>
        <authorList>
            <person name="Franceschelli J.J."/>
            <person name="Suarez C.A."/>
            <person name="Teran L."/>
            <person name="Raya R.R."/>
            <person name="Morbidoni H.R."/>
        </authorList>
    </citation>
    <scope>NUCLEOTIDE SEQUENCE [LARGE SCALE GENOMIC DNA]</scope>
</reference>
<name>W8ECN8_9CAUD</name>
<evidence type="ECO:0000313" key="3">
    <source>
        <dbReference type="EMBL" id="AHJ88526.1"/>
    </source>
</evidence>